<organism evidence="1 2">
    <name type="scientific">Arenivirga flava</name>
    <dbReference type="NCBI Taxonomy" id="1930060"/>
    <lineage>
        <taxon>Bacteria</taxon>
        <taxon>Bacillati</taxon>
        <taxon>Actinomycetota</taxon>
        <taxon>Actinomycetes</taxon>
        <taxon>Micrococcales</taxon>
        <taxon>Microbacteriaceae</taxon>
        <taxon>Arenivirga</taxon>
    </lineage>
</organism>
<protein>
    <submittedName>
        <fullName evidence="1">Uncharacterized protein</fullName>
    </submittedName>
</protein>
<reference evidence="1 2" key="1">
    <citation type="journal article" date="2014" name="Int. J. Syst. Evol. Microbiol.">
        <title>Complete genome sequence of Corynebacterium casei LMG S-19264T (=DSM 44701T), isolated from a smear-ripened cheese.</title>
        <authorList>
            <consortium name="US DOE Joint Genome Institute (JGI-PGF)"/>
            <person name="Walter F."/>
            <person name="Albersmeier A."/>
            <person name="Kalinowski J."/>
            <person name="Ruckert C."/>
        </authorList>
    </citation>
    <scope>NUCLEOTIDE SEQUENCE [LARGE SCALE GENOMIC DNA]</scope>
    <source>
        <strain evidence="1 2">NBRC 112289</strain>
    </source>
</reference>
<dbReference type="EMBL" id="BSUL01000001">
    <property type="protein sequence ID" value="GMA28857.1"/>
    <property type="molecule type" value="Genomic_DNA"/>
</dbReference>
<proteinExistence type="predicted"/>
<name>A0AA37ULX1_9MICO</name>
<comment type="caution">
    <text evidence="1">The sequence shown here is derived from an EMBL/GenBank/DDBJ whole genome shotgun (WGS) entry which is preliminary data.</text>
</comment>
<sequence>MTTMEHGEVAGDHLRAELRPKRFAAARFALDAALGGSFSVTVYDLVVSRLDTGAEVIRTPADVGNPHHLLGQVELDLERKTVAAFLEEWRPA</sequence>
<evidence type="ECO:0000313" key="2">
    <source>
        <dbReference type="Proteomes" id="UP001157160"/>
    </source>
</evidence>
<keyword evidence="2" id="KW-1185">Reference proteome</keyword>
<dbReference type="Proteomes" id="UP001157160">
    <property type="component" value="Unassembled WGS sequence"/>
</dbReference>
<dbReference type="AlphaFoldDB" id="A0AA37ULX1"/>
<dbReference type="RefSeq" id="WP_284232428.1">
    <property type="nucleotide sequence ID" value="NZ_BSUL01000001.1"/>
</dbReference>
<evidence type="ECO:0000313" key="1">
    <source>
        <dbReference type="EMBL" id="GMA28857.1"/>
    </source>
</evidence>
<gene>
    <name evidence="1" type="ORF">GCM10025874_21100</name>
</gene>
<accession>A0AA37ULX1</accession>